<dbReference type="AlphaFoldDB" id="A0A2W1JTN7"/>
<proteinExistence type="predicted"/>
<gene>
    <name evidence="2" type="ORF">C1752_01367</name>
</gene>
<evidence type="ECO:0000313" key="2">
    <source>
        <dbReference type="EMBL" id="PZD74435.1"/>
    </source>
</evidence>
<keyword evidence="3" id="KW-1185">Reference proteome</keyword>
<protein>
    <submittedName>
        <fullName evidence="2">Uncharacterized protein</fullName>
    </submittedName>
</protein>
<name>A0A2W1JTN7_9CYAN</name>
<accession>A0A2W1JTN7</accession>
<keyword evidence="1" id="KW-1133">Transmembrane helix</keyword>
<reference evidence="2 3" key="1">
    <citation type="journal article" date="2018" name="Sci. Rep.">
        <title>A novel species of the marine cyanobacterium Acaryochloris with a unique pigment content and lifestyle.</title>
        <authorList>
            <person name="Partensky F."/>
            <person name="Six C."/>
            <person name="Ratin M."/>
            <person name="Garczarek L."/>
            <person name="Vaulot D."/>
            <person name="Probert I."/>
            <person name="Calteau A."/>
            <person name="Gourvil P."/>
            <person name="Marie D."/>
            <person name="Grebert T."/>
            <person name="Bouchier C."/>
            <person name="Le Panse S."/>
            <person name="Gachenot M."/>
            <person name="Rodriguez F."/>
            <person name="Garrido J.L."/>
        </authorList>
    </citation>
    <scope>NUCLEOTIDE SEQUENCE [LARGE SCALE GENOMIC DNA]</scope>
    <source>
        <strain evidence="2 3">RCC1774</strain>
    </source>
</reference>
<dbReference type="EMBL" id="PQWO01000003">
    <property type="protein sequence ID" value="PZD74435.1"/>
    <property type="molecule type" value="Genomic_DNA"/>
</dbReference>
<comment type="caution">
    <text evidence="2">The sequence shown here is derived from an EMBL/GenBank/DDBJ whole genome shotgun (WGS) entry which is preliminary data.</text>
</comment>
<sequence length="63" mass="6796">MMICKCIEGGLFMPMLNSLNTQRYLTSQGKWLRLCAGSVLTTALAGTIGLFLGFLLANVAGWV</sequence>
<evidence type="ECO:0000256" key="1">
    <source>
        <dbReference type="SAM" id="Phobius"/>
    </source>
</evidence>
<keyword evidence="1" id="KW-0472">Membrane</keyword>
<feature type="transmembrane region" description="Helical" evidence="1">
    <location>
        <begin position="31"/>
        <end position="57"/>
    </location>
</feature>
<keyword evidence="1" id="KW-0812">Transmembrane</keyword>
<dbReference type="Proteomes" id="UP000248857">
    <property type="component" value="Unassembled WGS sequence"/>
</dbReference>
<evidence type="ECO:0000313" key="3">
    <source>
        <dbReference type="Proteomes" id="UP000248857"/>
    </source>
</evidence>
<organism evidence="2 3">
    <name type="scientific">Acaryochloris thomasi RCC1774</name>
    <dbReference type="NCBI Taxonomy" id="1764569"/>
    <lineage>
        <taxon>Bacteria</taxon>
        <taxon>Bacillati</taxon>
        <taxon>Cyanobacteriota</taxon>
        <taxon>Cyanophyceae</taxon>
        <taxon>Acaryochloridales</taxon>
        <taxon>Acaryochloridaceae</taxon>
        <taxon>Acaryochloris</taxon>
        <taxon>Acaryochloris thomasi</taxon>
    </lineage>
</organism>